<dbReference type="InterPro" id="IPR007848">
    <property type="entry name" value="Small_mtfrase_dom"/>
</dbReference>
<evidence type="ECO:0000313" key="6">
    <source>
        <dbReference type="Proteomes" id="UP000207598"/>
    </source>
</evidence>
<name>A0A238JQA0_9RHOB</name>
<keyword evidence="3" id="KW-0949">S-adenosyl-L-methionine</keyword>
<protein>
    <submittedName>
        <fullName evidence="5">Ribosomal RNA large subunit methyltransferase G</fullName>
        <ecNumber evidence="5">2.1.1.174</ecNumber>
    </submittedName>
</protein>
<dbReference type="PANTHER" id="PTHR47816:SF4">
    <property type="entry name" value="RIBOSOMAL RNA SMALL SUBUNIT METHYLTRANSFERASE C"/>
    <property type="match status" value="1"/>
</dbReference>
<keyword evidence="6" id="KW-1185">Reference proteome</keyword>
<dbReference type="AlphaFoldDB" id="A0A238JQA0"/>
<dbReference type="Proteomes" id="UP000207598">
    <property type="component" value="Unassembled WGS sequence"/>
</dbReference>
<keyword evidence="1 5" id="KW-0489">Methyltransferase</keyword>
<gene>
    <name evidence="5" type="primary">rlmG</name>
    <name evidence="5" type="ORF">MAA8898_00088</name>
</gene>
<sequence length="327" mass="34873">MSQDRLNHALTAGGLMLPAEGCIALVGAPGDMDLGGLDPARCEVIQTFYPDHATWDRRGLAVKTVLDGAYAAAIVTLPRARDLAEDRIARASVQAGLVVVDGAKTDGVDSLLKALRGRVTLDGQVSKAHGKVFWFAGGADLSDWRREPSTLASGDVTAPGVFSADAPDPASQALAAALPVSLKGRFADLGAGWGWLGREVLRREGVTQLHLVEADDTALDCARRNVTDPRAVFHWADATDWTPPAALDGVVMNPPFHAGRKADPQIGRAFIAAAARVLAPHGQLWLVANRHLPYESALTDSFRQLTEAGGDSRFKILHAARPTRHRR</sequence>
<dbReference type="RefSeq" id="WP_094018999.1">
    <property type="nucleotide sequence ID" value="NZ_FXYF01000001.1"/>
</dbReference>
<evidence type="ECO:0000259" key="4">
    <source>
        <dbReference type="Pfam" id="PF05175"/>
    </source>
</evidence>
<feature type="domain" description="Methyltransferase small" evidence="4">
    <location>
        <begin position="157"/>
        <end position="317"/>
    </location>
</feature>
<dbReference type="SUPFAM" id="SSF53335">
    <property type="entry name" value="S-adenosyl-L-methionine-dependent methyltransferases"/>
    <property type="match status" value="1"/>
</dbReference>
<dbReference type="InterPro" id="IPR029063">
    <property type="entry name" value="SAM-dependent_MTases_sf"/>
</dbReference>
<dbReference type="OrthoDB" id="9816072at2"/>
<organism evidence="5 6">
    <name type="scientific">Maliponia aquimaris</name>
    <dbReference type="NCBI Taxonomy" id="1673631"/>
    <lineage>
        <taxon>Bacteria</taxon>
        <taxon>Pseudomonadati</taxon>
        <taxon>Pseudomonadota</taxon>
        <taxon>Alphaproteobacteria</taxon>
        <taxon>Rhodobacterales</taxon>
        <taxon>Paracoccaceae</taxon>
        <taxon>Maliponia</taxon>
    </lineage>
</organism>
<evidence type="ECO:0000256" key="3">
    <source>
        <dbReference type="ARBA" id="ARBA00022691"/>
    </source>
</evidence>
<evidence type="ECO:0000256" key="2">
    <source>
        <dbReference type="ARBA" id="ARBA00022679"/>
    </source>
</evidence>
<evidence type="ECO:0000313" key="5">
    <source>
        <dbReference type="EMBL" id="SMX31936.1"/>
    </source>
</evidence>
<dbReference type="CDD" id="cd02440">
    <property type="entry name" value="AdoMet_MTases"/>
    <property type="match status" value="1"/>
</dbReference>
<dbReference type="Gene3D" id="3.40.50.150">
    <property type="entry name" value="Vaccinia Virus protein VP39"/>
    <property type="match status" value="1"/>
</dbReference>
<dbReference type="Pfam" id="PF05175">
    <property type="entry name" value="MTS"/>
    <property type="match status" value="1"/>
</dbReference>
<dbReference type="PANTHER" id="PTHR47816">
    <property type="entry name" value="RIBOSOMAL RNA SMALL SUBUNIT METHYLTRANSFERASE C"/>
    <property type="match status" value="1"/>
</dbReference>
<dbReference type="InterPro" id="IPR046977">
    <property type="entry name" value="RsmC/RlmG"/>
</dbReference>
<dbReference type="EC" id="2.1.1.174" evidence="5"/>
<keyword evidence="2 5" id="KW-0808">Transferase</keyword>
<reference evidence="5 6" key="1">
    <citation type="submission" date="2017-05" db="EMBL/GenBank/DDBJ databases">
        <authorList>
            <person name="Song R."/>
            <person name="Chenine A.L."/>
            <person name="Ruprecht R.M."/>
        </authorList>
    </citation>
    <scope>NUCLEOTIDE SEQUENCE [LARGE SCALE GENOMIC DNA]</scope>
    <source>
        <strain evidence="5 6">CECT 8898</strain>
    </source>
</reference>
<evidence type="ECO:0000256" key="1">
    <source>
        <dbReference type="ARBA" id="ARBA00022603"/>
    </source>
</evidence>
<accession>A0A238JQA0</accession>
<dbReference type="GO" id="GO:0052916">
    <property type="term" value="F:23S rRNA (guanine(1835)-N(2))-methyltransferase activity"/>
    <property type="evidence" value="ECO:0007669"/>
    <property type="project" value="UniProtKB-EC"/>
</dbReference>
<proteinExistence type="predicted"/>
<dbReference type="EMBL" id="FXYF01000001">
    <property type="protein sequence ID" value="SMX31936.1"/>
    <property type="molecule type" value="Genomic_DNA"/>
</dbReference>